<accession>A0A4Q7E3B9</accession>
<keyword evidence="1" id="KW-0732">Signal</keyword>
<evidence type="ECO:0000256" key="1">
    <source>
        <dbReference type="SAM" id="SignalP"/>
    </source>
</evidence>
<gene>
    <name evidence="2" type="ORF">DYY88_17680</name>
</gene>
<evidence type="ECO:0000313" key="3">
    <source>
        <dbReference type="Proteomes" id="UP000292459"/>
    </source>
</evidence>
<proteinExistence type="predicted"/>
<comment type="caution">
    <text evidence="2">The sequence shown here is derived from an EMBL/GenBank/DDBJ whole genome shotgun (WGS) entry which is preliminary data.</text>
</comment>
<evidence type="ECO:0000313" key="2">
    <source>
        <dbReference type="EMBL" id="RZM76502.1"/>
    </source>
</evidence>
<dbReference type="OrthoDB" id="532012at2"/>
<dbReference type="Proteomes" id="UP000292459">
    <property type="component" value="Unassembled WGS sequence"/>
</dbReference>
<dbReference type="EMBL" id="QVFV01000005">
    <property type="protein sequence ID" value="RZM76502.1"/>
    <property type="molecule type" value="Genomic_DNA"/>
</dbReference>
<name>A0A4Q7E3B9_9CYAN</name>
<feature type="chain" id="PRO_5021008922" evidence="1">
    <location>
        <begin position="30"/>
        <end position="207"/>
    </location>
</feature>
<organism evidence="2 3">
    <name type="scientific">Leptolyngbya iicbica LK</name>
    <dbReference type="NCBI Taxonomy" id="2294035"/>
    <lineage>
        <taxon>Bacteria</taxon>
        <taxon>Bacillati</taxon>
        <taxon>Cyanobacteriota</taxon>
        <taxon>Cyanophyceae</taxon>
        <taxon>Leptolyngbyales</taxon>
        <taxon>Leptolyngbyaceae</taxon>
        <taxon>Leptolyngbya group</taxon>
        <taxon>Leptolyngbya</taxon>
        <taxon>Leptolyngbya iicbica</taxon>
    </lineage>
</organism>
<dbReference type="AlphaFoldDB" id="A0A4Q7E3B9"/>
<protein>
    <submittedName>
        <fullName evidence="2">Uncharacterized protein</fullName>
    </submittedName>
</protein>
<keyword evidence="3" id="KW-1185">Reference proteome</keyword>
<sequence length="207" mass="23006">MKLNRFLVSILSGLLILSAAFGALSPVHASSIAPMSTTLGFSLFGHSSSVNETQSLKQLKSDVIPQLVEILTPLQQEMFEANMLEGESFRKTFRSLMLTPEQKREIKSVINTIPQRDAFSTLSAMEKKELFLKKKEVFMPSSEEIIDKIESKIPEGASVPEAVKDKIKTGVEMRDKFMPSSEEIMDKIKAGMEQAEAEMENITGSDD</sequence>
<reference evidence="2 3" key="1">
    <citation type="submission" date="2018-11" db="EMBL/GenBank/DDBJ databases">
        <title>Whole genome sequencing of an environmental sample.</title>
        <authorList>
            <person name="Sarangi A.N."/>
            <person name="Singh D."/>
            <person name="Tripathy S."/>
        </authorList>
    </citation>
    <scope>NUCLEOTIDE SEQUENCE [LARGE SCALE GENOMIC DNA]</scope>
    <source>
        <strain evidence="2 3">Lakshadweep</strain>
    </source>
</reference>
<dbReference type="RefSeq" id="WP_052288665.1">
    <property type="nucleotide sequence ID" value="NZ_QVFV01000005.1"/>
</dbReference>
<feature type="signal peptide" evidence="1">
    <location>
        <begin position="1"/>
        <end position="29"/>
    </location>
</feature>